<dbReference type="EMBL" id="JANJQO010000359">
    <property type="protein sequence ID" value="KAJ2978605.1"/>
    <property type="molecule type" value="Genomic_DNA"/>
</dbReference>
<proteinExistence type="predicted"/>
<evidence type="ECO:0000313" key="2">
    <source>
        <dbReference type="Proteomes" id="UP001143910"/>
    </source>
</evidence>
<keyword evidence="2" id="KW-1185">Reference proteome</keyword>
<protein>
    <submittedName>
        <fullName evidence="1">Uncharacterized protein</fullName>
    </submittedName>
</protein>
<sequence>MTESSEKSQKSHLVSSAHAGSVERRATGGWWYQKGRGGFVVVRDEGSLISFDSGVIKDKFCLHCGNGVTGIHSSGPLKNQILVNINLIMELNPFKVKPVHVITEDPDPAPPRLADKPAVQYGSCTCGQLASVGSYETKDDVRIHGKENTFEYLWKARMSGPAMCKTCGVYMFSNIYGPPISFFDKLPPERVPIVMDTYVTNMNLQPVSVRVFDDVDISTLKIEYDDCGTEGYKLDT</sequence>
<name>A0ACC1NGZ0_9HYPO</name>
<gene>
    <name evidence="1" type="ORF">NQ176_g3722</name>
</gene>
<comment type="caution">
    <text evidence="1">The sequence shown here is derived from an EMBL/GenBank/DDBJ whole genome shotgun (WGS) entry which is preliminary data.</text>
</comment>
<evidence type="ECO:0000313" key="1">
    <source>
        <dbReference type="EMBL" id="KAJ2978605.1"/>
    </source>
</evidence>
<reference evidence="1" key="1">
    <citation type="submission" date="2022-08" db="EMBL/GenBank/DDBJ databases">
        <title>Genome Sequence of Lecanicillium fungicola.</title>
        <authorList>
            <person name="Buettner E."/>
        </authorList>
    </citation>
    <scope>NUCLEOTIDE SEQUENCE</scope>
    <source>
        <strain evidence="1">Babe33</strain>
    </source>
</reference>
<accession>A0ACC1NGZ0</accession>
<organism evidence="1 2">
    <name type="scientific">Zarea fungicola</name>
    <dbReference type="NCBI Taxonomy" id="93591"/>
    <lineage>
        <taxon>Eukaryota</taxon>
        <taxon>Fungi</taxon>
        <taxon>Dikarya</taxon>
        <taxon>Ascomycota</taxon>
        <taxon>Pezizomycotina</taxon>
        <taxon>Sordariomycetes</taxon>
        <taxon>Hypocreomycetidae</taxon>
        <taxon>Hypocreales</taxon>
        <taxon>Cordycipitaceae</taxon>
        <taxon>Zarea</taxon>
    </lineage>
</organism>
<dbReference type="Proteomes" id="UP001143910">
    <property type="component" value="Unassembled WGS sequence"/>
</dbReference>